<evidence type="ECO:0000256" key="1">
    <source>
        <dbReference type="SAM" id="MobiDB-lite"/>
    </source>
</evidence>
<evidence type="ECO:0000313" key="3">
    <source>
        <dbReference type="EMBL" id="KAL3688680.1"/>
    </source>
</evidence>
<name>A0ABD3HAY6_9MARC</name>
<sequence length="579" mass="65121">MAPKAQGLLVGQTTSGEHQLGETSAAEAQVLAGCGPVLAGGSLSGTQSQQYGGDERQADTDWAKGISWEVLVEEMLTMKEAESEGEGTDGDIHLIDLDVEKAATRRRKLRSAQVRGDKKSMVKTYLQPVVYTRIPDRCFICLGQGHWVRSCPKKKQGAEQTGGKEPAPREEVDKLTGSVNARGGILEQSGDNMAIDGFTKVRAKSTRQKNKSGGKNVDAGSQLTDRFDALKDLTPAEEEPLTWEELIGEVNSIAEKEVRAQGQPIYVQQQTEKDKDLQIQARRGRAPKKKHERGISKMPDWVDPPEVEVEPGLETTSDKQPPEQRSVFGELNTNVDKWEESYSRRTEEGSVPGDRRNRDDGLSQVRQVLESLSQRSDADAEKEMRHFNQSVIYAKKTSLNVLECPWSIQTNEGTNGEELDYAQGGNMDVIVLQEIKTELDRIYLTSGASWKHHIREISHHQSSKLSDHVPVSVILQLEPEEGLRPLETYFKMSYHELRDPEVKEKARIAWGSETKKVLDSRRRWARGWQRVKSVLKDVRKEREQQKRAKGNLAEEIMWRRERVTEEASQEELQHLAGLG</sequence>
<dbReference type="InterPro" id="IPR001878">
    <property type="entry name" value="Znf_CCHC"/>
</dbReference>
<comment type="caution">
    <text evidence="3">The sequence shown here is derived from an EMBL/GenBank/DDBJ whole genome shotgun (WGS) entry which is preliminary data.</text>
</comment>
<reference evidence="3 4" key="1">
    <citation type="submission" date="2024-09" db="EMBL/GenBank/DDBJ databases">
        <title>Chromosome-scale assembly of Riccia sorocarpa.</title>
        <authorList>
            <person name="Paukszto L."/>
        </authorList>
    </citation>
    <scope>NUCLEOTIDE SEQUENCE [LARGE SCALE GENOMIC DNA]</scope>
    <source>
        <strain evidence="3">LP-2024</strain>
        <tissue evidence="3">Aerial parts of the thallus</tissue>
    </source>
</reference>
<dbReference type="SUPFAM" id="SSF57756">
    <property type="entry name" value="Retrovirus zinc finger-like domains"/>
    <property type="match status" value="1"/>
</dbReference>
<dbReference type="AlphaFoldDB" id="A0ABD3HAY6"/>
<dbReference type="InterPro" id="IPR036875">
    <property type="entry name" value="Znf_CCHC_sf"/>
</dbReference>
<gene>
    <name evidence="3" type="ORF">R1sor_014989</name>
</gene>
<keyword evidence="4" id="KW-1185">Reference proteome</keyword>
<evidence type="ECO:0000259" key="2">
    <source>
        <dbReference type="SMART" id="SM00343"/>
    </source>
</evidence>
<feature type="region of interest" description="Disordered" evidence="1">
    <location>
        <begin position="155"/>
        <end position="188"/>
    </location>
</feature>
<organism evidence="3 4">
    <name type="scientific">Riccia sorocarpa</name>
    <dbReference type="NCBI Taxonomy" id="122646"/>
    <lineage>
        <taxon>Eukaryota</taxon>
        <taxon>Viridiplantae</taxon>
        <taxon>Streptophyta</taxon>
        <taxon>Embryophyta</taxon>
        <taxon>Marchantiophyta</taxon>
        <taxon>Marchantiopsida</taxon>
        <taxon>Marchantiidae</taxon>
        <taxon>Marchantiales</taxon>
        <taxon>Ricciaceae</taxon>
        <taxon>Riccia</taxon>
    </lineage>
</organism>
<feature type="domain" description="CCHC-type" evidence="2">
    <location>
        <begin position="137"/>
        <end position="153"/>
    </location>
</feature>
<accession>A0ABD3HAY6</accession>
<dbReference type="Gene3D" id="4.10.60.10">
    <property type="entry name" value="Zinc finger, CCHC-type"/>
    <property type="match status" value="1"/>
</dbReference>
<feature type="region of interest" description="Disordered" evidence="1">
    <location>
        <begin position="1"/>
        <end position="21"/>
    </location>
</feature>
<feature type="region of interest" description="Disordered" evidence="1">
    <location>
        <begin position="267"/>
        <end position="361"/>
    </location>
</feature>
<proteinExistence type="predicted"/>
<dbReference type="EMBL" id="JBJQOH010000004">
    <property type="protein sequence ID" value="KAL3688680.1"/>
    <property type="molecule type" value="Genomic_DNA"/>
</dbReference>
<feature type="compositionally biased region" description="Basic and acidic residues" evidence="1">
    <location>
        <begin position="336"/>
        <end position="361"/>
    </location>
</feature>
<dbReference type="Proteomes" id="UP001633002">
    <property type="component" value="Unassembled WGS sequence"/>
</dbReference>
<feature type="compositionally biased region" description="Basic residues" evidence="1">
    <location>
        <begin position="282"/>
        <end position="292"/>
    </location>
</feature>
<dbReference type="SMART" id="SM00343">
    <property type="entry name" value="ZnF_C2HC"/>
    <property type="match status" value="1"/>
</dbReference>
<evidence type="ECO:0000313" key="4">
    <source>
        <dbReference type="Proteomes" id="UP001633002"/>
    </source>
</evidence>
<protein>
    <recommendedName>
        <fullName evidence="2">CCHC-type domain-containing protein</fullName>
    </recommendedName>
</protein>